<dbReference type="RefSeq" id="XP_038973384.1">
    <property type="nucleotide sequence ID" value="XM_039117456.1"/>
</dbReference>
<dbReference type="OrthoDB" id="1506770at2759"/>
<protein>
    <submittedName>
        <fullName evidence="9 10">Uncharacterized protein LOC103720282</fullName>
    </submittedName>
</protein>
<dbReference type="AlphaFoldDB" id="A0A8B7CWM6"/>
<dbReference type="PANTHER" id="PTHR13264:SF5">
    <property type="entry name" value="PRE-MRNA-SPLICING FACTOR SYF2"/>
    <property type="match status" value="1"/>
</dbReference>
<accession>A0A8B7CWM6</accession>
<evidence type="ECO:0000256" key="4">
    <source>
        <dbReference type="ARBA" id="ARBA00022728"/>
    </source>
</evidence>
<evidence type="ECO:0000313" key="11">
    <source>
        <dbReference type="RefSeq" id="XP_008808128.1"/>
    </source>
</evidence>
<evidence type="ECO:0000256" key="1">
    <source>
        <dbReference type="ARBA" id="ARBA00004123"/>
    </source>
</evidence>
<keyword evidence="5" id="KW-0508">mRNA splicing</keyword>
<comment type="subcellular location">
    <subcellularLocation>
        <location evidence="1">Nucleus</location>
    </subcellularLocation>
</comment>
<dbReference type="KEGG" id="pda:103720282"/>
<feature type="region of interest" description="Disordered" evidence="7">
    <location>
        <begin position="34"/>
        <end position="60"/>
    </location>
</feature>
<evidence type="ECO:0000313" key="10">
    <source>
        <dbReference type="RefSeq" id="XP_008808127.1"/>
    </source>
</evidence>
<dbReference type="RefSeq" id="XP_008808126.1">
    <property type="nucleotide sequence ID" value="XM_008809904.4"/>
</dbReference>
<dbReference type="RefSeq" id="XP_008808127.1">
    <property type="nucleotide sequence ID" value="XM_008809905.4"/>
</dbReference>
<keyword evidence="4" id="KW-0747">Spliceosome</keyword>
<evidence type="ECO:0000256" key="2">
    <source>
        <dbReference type="ARBA" id="ARBA00010028"/>
    </source>
</evidence>
<dbReference type="GeneID" id="103720282"/>
<proteinExistence type="inferred from homology"/>
<dbReference type="InterPro" id="IPR013260">
    <property type="entry name" value="mRNA_splic_SYF2"/>
</dbReference>
<evidence type="ECO:0000256" key="3">
    <source>
        <dbReference type="ARBA" id="ARBA00022664"/>
    </source>
</evidence>
<keyword evidence="3" id="KW-0507">mRNA processing</keyword>
<feature type="region of interest" description="Disordered" evidence="7">
    <location>
        <begin position="92"/>
        <end position="111"/>
    </location>
</feature>
<organism evidence="11">
    <name type="scientific">Phoenix dactylifera</name>
    <name type="common">Date palm</name>
    <dbReference type="NCBI Taxonomy" id="42345"/>
    <lineage>
        <taxon>Eukaryota</taxon>
        <taxon>Viridiplantae</taxon>
        <taxon>Streptophyta</taxon>
        <taxon>Embryophyta</taxon>
        <taxon>Tracheophyta</taxon>
        <taxon>Spermatophyta</taxon>
        <taxon>Magnoliopsida</taxon>
        <taxon>Liliopsida</taxon>
        <taxon>Arecaceae</taxon>
        <taxon>Coryphoideae</taxon>
        <taxon>Phoeniceae</taxon>
        <taxon>Phoenix</taxon>
    </lineage>
</organism>
<dbReference type="RefSeq" id="XP_008808128.1">
    <property type="nucleotide sequence ID" value="XM_008809906.4"/>
</dbReference>
<evidence type="ECO:0000313" key="9">
    <source>
        <dbReference type="RefSeq" id="XP_008808126.1"/>
    </source>
</evidence>
<name>A0A8B7CWM6_PHODC</name>
<dbReference type="GO" id="GO:0071013">
    <property type="term" value="C:catalytic step 2 spliceosome"/>
    <property type="evidence" value="ECO:0007669"/>
    <property type="project" value="TreeGrafter"/>
</dbReference>
<dbReference type="GO" id="GO:0008380">
    <property type="term" value="P:RNA splicing"/>
    <property type="evidence" value="ECO:0007669"/>
    <property type="project" value="UniProtKB-KW"/>
</dbReference>
<gene>
    <name evidence="9 10 11 12 13" type="primary">LOC103720282</name>
</gene>
<dbReference type="PANTHER" id="PTHR13264">
    <property type="entry name" value="GCIP-INTERACTING PROTEIN P29"/>
    <property type="match status" value="1"/>
</dbReference>
<dbReference type="GO" id="GO:0000974">
    <property type="term" value="C:Prp19 complex"/>
    <property type="evidence" value="ECO:0007669"/>
    <property type="project" value="TreeGrafter"/>
</dbReference>
<keyword evidence="6" id="KW-0539">Nucleus</keyword>
<comment type="similarity">
    <text evidence="2">Belongs to the SYF2 family.</text>
</comment>
<dbReference type="GO" id="GO:0071014">
    <property type="term" value="C:post-mRNA release spliceosomal complex"/>
    <property type="evidence" value="ECO:0007669"/>
    <property type="project" value="TreeGrafter"/>
</dbReference>
<evidence type="ECO:0000313" key="8">
    <source>
        <dbReference type="Proteomes" id="UP000228380"/>
    </source>
</evidence>
<dbReference type="RefSeq" id="XP_008808130.1">
    <property type="nucleotide sequence ID" value="XM_008809908.4"/>
</dbReference>
<evidence type="ECO:0000313" key="12">
    <source>
        <dbReference type="RefSeq" id="XP_008808130.1"/>
    </source>
</evidence>
<evidence type="ECO:0000256" key="5">
    <source>
        <dbReference type="ARBA" id="ARBA00023187"/>
    </source>
</evidence>
<evidence type="ECO:0000313" key="13">
    <source>
        <dbReference type="RefSeq" id="XP_038973384.1"/>
    </source>
</evidence>
<keyword evidence="8" id="KW-1185">Reference proteome</keyword>
<sequence length="196" mass="22187">MATREEERVHPDCVNSSNPYHQCTEICFKKIGDAKDPNKRRDRSVQNGERRKDQEQGIMASGVRGNVDPLCVNASNPYHICAEYCSNKRTTEATRKQTGGGRSVDNKEGFDMGQNRKVDPKCINASNPYHICADYCFQKMHEKERAKTGKPVVVGGQKKDGLNMLERRDVHPKCVKASNPYHKCAEYCFQGINETM</sequence>
<dbReference type="Proteomes" id="UP000228380">
    <property type="component" value="Unplaced"/>
</dbReference>
<evidence type="ECO:0000256" key="6">
    <source>
        <dbReference type="ARBA" id="ARBA00023242"/>
    </source>
</evidence>
<reference evidence="9 10" key="1">
    <citation type="submission" date="2023-09" db="UniProtKB">
        <authorList>
            <consortium name="RefSeq"/>
        </authorList>
    </citation>
    <scope>IDENTIFICATION</scope>
    <source>
        <tissue evidence="9 10">Young leaves</tissue>
    </source>
</reference>
<evidence type="ECO:0000256" key="7">
    <source>
        <dbReference type="SAM" id="MobiDB-lite"/>
    </source>
</evidence>
<dbReference type="GO" id="GO:0006397">
    <property type="term" value="P:mRNA processing"/>
    <property type="evidence" value="ECO:0007669"/>
    <property type="project" value="UniProtKB-KW"/>
</dbReference>